<keyword evidence="4 8" id="KW-0064">Aspartyl protease</keyword>
<reference evidence="11" key="1">
    <citation type="submission" date="2022-08" db="EMBL/GenBank/DDBJ databases">
        <authorList>
            <person name="Marques A."/>
        </authorList>
    </citation>
    <scope>NUCLEOTIDE SEQUENCE</scope>
    <source>
        <strain evidence="11">RhyPub2mFocal</strain>
        <tissue evidence="11">Leaves</tissue>
    </source>
</reference>
<dbReference type="InterPro" id="IPR033121">
    <property type="entry name" value="PEPTIDASE_A1"/>
</dbReference>
<dbReference type="InterPro" id="IPR021109">
    <property type="entry name" value="Peptidase_aspartic_dom_sf"/>
</dbReference>
<comment type="caution">
    <text evidence="11">The sequence shown here is derived from an EMBL/GenBank/DDBJ whole genome shotgun (WGS) entry which is preliminary data.</text>
</comment>
<evidence type="ECO:0000256" key="5">
    <source>
        <dbReference type="ARBA" id="ARBA00022801"/>
    </source>
</evidence>
<dbReference type="SUPFAM" id="SSF50630">
    <property type="entry name" value="Acid proteases"/>
    <property type="match status" value="1"/>
</dbReference>
<dbReference type="EMBL" id="JAMFTS010000005">
    <property type="protein sequence ID" value="KAJ4747950.1"/>
    <property type="molecule type" value="Genomic_DNA"/>
</dbReference>
<dbReference type="FunFam" id="2.40.70.10:FF:000021">
    <property type="entry name" value="Aspartyl protease AED1"/>
    <property type="match status" value="1"/>
</dbReference>
<evidence type="ECO:0000259" key="10">
    <source>
        <dbReference type="PROSITE" id="PS51767"/>
    </source>
</evidence>
<dbReference type="InterPro" id="IPR032799">
    <property type="entry name" value="TAXi_C"/>
</dbReference>
<dbReference type="Gene3D" id="2.40.70.10">
    <property type="entry name" value="Acid Proteases"/>
    <property type="match status" value="2"/>
</dbReference>
<dbReference type="InterPro" id="IPR001969">
    <property type="entry name" value="Aspartic_peptidase_AS"/>
</dbReference>
<keyword evidence="2 8" id="KW-0645">Protease</keyword>
<dbReference type="InterPro" id="IPR001461">
    <property type="entry name" value="Aspartic_peptidase_A1"/>
</dbReference>
<dbReference type="InterPro" id="IPR032861">
    <property type="entry name" value="TAXi_N"/>
</dbReference>
<evidence type="ECO:0000256" key="7">
    <source>
        <dbReference type="PIRSR" id="PIRSR601461-1"/>
    </source>
</evidence>
<evidence type="ECO:0000313" key="11">
    <source>
        <dbReference type="EMBL" id="KAJ4747950.1"/>
    </source>
</evidence>
<feature type="signal peptide" evidence="9">
    <location>
        <begin position="1"/>
        <end position="24"/>
    </location>
</feature>
<protein>
    <submittedName>
        <fullName evidence="11">Eukaryotic aspartyl protease family protein</fullName>
    </submittedName>
</protein>
<evidence type="ECO:0000256" key="6">
    <source>
        <dbReference type="ARBA" id="ARBA00023157"/>
    </source>
</evidence>
<accession>A0AAV8BXK0</accession>
<evidence type="ECO:0000256" key="1">
    <source>
        <dbReference type="ARBA" id="ARBA00007447"/>
    </source>
</evidence>
<dbReference type="PANTHER" id="PTHR13683:SF750">
    <property type="entry name" value="ASPARTYL PROTEASE AED1"/>
    <property type="match status" value="1"/>
</dbReference>
<keyword evidence="3 9" id="KW-0732">Signal</keyword>
<keyword evidence="5 8" id="KW-0378">Hydrolase</keyword>
<dbReference type="Pfam" id="PF14541">
    <property type="entry name" value="TAXi_C"/>
    <property type="match status" value="1"/>
</dbReference>
<feature type="chain" id="PRO_5043339243" evidence="9">
    <location>
        <begin position="25"/>
        <end position="455"/>
    </location>
</feature>
<sequence>MATNWFPLLISHLLFISFPISVSSLQNLYEVDVHSLMPSNVCSSPKDTKPRLRVVDRYSPCSALPQPQSFSHEQILSNDQLRVDSIQGHISAVSGRAKNSDPLASSKITAQYGGSFGIANYIVSIGIGTPSKTLTVAFDTGSDVTWIQCEPCQQYCYPQLESIFDPSQSSTFANVSCNSNPCKDVGYDCLGSSCLYGVLYGDGSYTLGYYAEDTLTITPDVISNFRFGCGQNNNGTFGGIAGLLGLGPASESFVSQTSYKYNRVFAYCLPALSSSTGYLNFGTDSNLPNTQRTPIPKSPRSPFYYYLNMTGLSVAGESLKIQSKVFSKAGTIIDSGTVITRLPPDAYKALRSKFRKRMKQYKMAPSFSLFDTCYDFTGLDSVLIPSVGVQFLNNVTLDLDPNGILYVLDISQVCLAFASNRRRTDLGIFGNVQQRTFNVVYDVPNGEIGFSSEAC</sequence>
<feature type="active site" evidence="7">
    <location>
        <position position="139"/>
    </location>
</feature>
<evidence type="ECO:0000256" key="8">
    <source>
        <dbReference type="RuleBase" id="RU000454"/>
    </source>
</evidence>
<name>A0AAV8BXK0_9POAL</name>
<feature type="active site" evidence="7">
    <location>
        <position position="334"/>
    </location>
</feature>
<dbReference type="GO" id="GO:0006508">
    <property type="term" value="P:proteolysis"/>
    <property type="evidence" value="ECO:0007669"/>
    <property type="project" value="UniProtKB-KW"/>
</dbReference>
<organism evidence="11 12">
    <name type="scientific">Rhynchospora pubera</name>
    <dbReference type="NCBI Taxonomy" id="906938"/>
    <lineage>
        <taxon>Eukaryota</taxon>
        <taxon>Viridiplantae</taxon>
        <taxon>Streptophyta</taxon>
        <taxon>Embryophyta</taxon>
        <taxon>Tracheophyta</taxon>
        <taxon>Spermatophyta</taxon>
        <taxon>Magnoliopsida</taxon>
        <taxon>Liliopsida</taxon>
        <taxon>Poales</taxon>
        <taxon>Cyperaceae</taxon>
        <taxon>Cyperoideae</taxon>
        <taxon>Rhynchosporeae</taxon>
        <taxon>Rhynchospora</taxon>
    </lineage>
</organism>
<dbReference type="PROSITE" id="PS51767">
    <property type="entry name" value="PEPTIDASE_A1"/>
    <property type="match status" value="1"/>
</dbReference>
<dbReference type="Proteomes" id="UP001140206">
    <property type="component" value="Chromosome 5"/>
</dbReference>
<dbReference type="FunFam" id="2.40.70.10:FF:000013">
    <property type="entry name" value="Aspartyl protease AED1"/>
    <property type="match status" value="1"/>
</dbReference>
<dbReference type="PROSITE" id="PS00141">
    <property type="entry name" value="ASP_PROTEASE"/>
    <property type="match status" value="1"/>
</dbReference>
<dbReference type="PANTHER" id="PTHR13683">
    <property type="entry name" value="ASPARTYL PROTEASES"/>
    <property type="match status" value="1"/>
</dbReference>
<gene>
    <name evidence="11" type="ORF">LUZ62_082355</name>
</gene>
<comment type="similarity">
    <text evidence="1 8">Belongs to the peptidase A1 family.</text>
</comment>
<keyword evidence="6" id="KW-1015">Disulfide bond</keyword>
<evidence type="ECO:0000256" key="4">
    <source>
        <dbReference type="ARBA" id="ARBA00022750"/>
    </source>
</evidence>
<dbReference type="AlphaFoldDB" id="A0AAV8BXK0"/>
<dbReference type="GO" id="GO:0004190">
    <property type="term" value="F:aspartic-type endopeptidase activity"/>
    <property type="evidence" value="ECO:0007669"/>
    <property type="project" value="UniProtKB-KW"/>
</dbReference>
<feature type="domain" description="Peptidase A1" evidence="10">
    <location>
        <begin position="121"/>
        <end position="451"/>
    </location>
</feature>
<keyword evidence="12" id="KW-1185">Reference proteome</keyword>
<evidence type="ECO:0000256" key="9">
    <source>
        <dbReference type="SAM" id="SignalP"/>
    </source>
</evidence>
<evidence type="ECO:0000313" key="12">
    <source>
        <dbReference type="Proteomes" id="UP001140206"/>
    </source>
</evidence>
<dbReference type="Pfam" id="PF14543">
    <property type="entry name" value="TAXi_N"/>
    <property type="match status" value="1"/>
</dbReference>
<evidence type="ECO:0000256" key="2">
    <source>
        <dbReference type="ARBA" id="ARBA00022670"/>
    </source>
</evidence>
<proteinExistence type="inferred from homology"/>
<dbReference type="PRINTS" id="PR00792">
    <property type="entry name" value="PEPSIN"/>
</dbReference>
<evidence type="ECO:0000256" key="3">
    <source>
        <dbReference type="ARBA" id="ARBA00022729"/>
    </source>
</evidence>